<name>A0ACA9QLV4_9GLOM</name>
<evidence type="ECO:0000313" key="1">
    <source>
        <dbReference type="EMBL" id="CAG8757137.1"/>
    </source>
</evidence>
<proteinExistence type="predicted"/>
<dbReference type="Proteomes" id="UP000789920">
    <property type="component" value="Unassembled WGS sequence"/>
</dbReference>
<gene>
    <name evidence="1" type="ORF">RPERSI_LOCUS14802</name>
</gene>
<accession>A0ACA9QLV4</accession>
<evidence type="ECO:0000313" key="2">
    <source>
        <dbReference type="Proteomes" id="UP000789920"/>
    </source>
</evidence>
<protein>
    <submittedName>
        <fullName evidence="1">36006_t:CDS:1</fullName>
    </submittedName>
</protein>
<keyword evidence="2" id="KW-1185">Reference proteome</keyword>
<sequence length="43" mass="5050">IDSDYFCDDDGDSDDLKNMRQCYNGCHDISKLERAPNHNRFIL</sequence>
<reference evidence="1" key="1">
    <citation type="submission" date="2021-06" db="EMBL/GenBank/DDBJ databases">
        <authorList>
            <person name="Kallberg Y."/>
            <person name="Tangrot J."/>
            <person name="Rosling A."/>
        </authorList>
    </citation>
    <scope>NUCLEOTIDE SEQUENCE</scope>
    <source>
        <strain evidence="1">MA461A</strain>
    </source>
</reference>
<comment type="caution">
    <text evidence="1">The sequence shown here is derived from an EMBL/GenBank/DDBJ whole genome shotgun (WGS) entry which is preliminary data.</text>
</comment>
<feature type="non-terminal residue" evidence="1">
    <location>
        <position position="1"/>
    </location>
</feature>
<organism evidence="1 2">
    <name type="scientific">Racocetra persica</name>
    <dbReference type="NCBI Taxonomy" id="160502"/>
    <lineage>
        <taxon>Eukaryota</taxon>
        <taxon>Fungi</taxon>
        <taxon>Fungi incertae sedis</taxon>
        <taxon>Mucoromycota</taxon>
        <taxon>Glomeromycotina</taxon>
        <taxon>Glomeromycetes</taxon>
        <taxon>Diversisporales</taxon>
        <taxon>Gigasporaceae</taxon>
        <taxon>Racocetra</taxon>
    </lineage>
</organism>
<dbReference type="EMBL" id="CAJVQC010034718">
    <property type="protein sequence ID" value="CAG8757137.1"/>
    <property type="molecule type" value="Genomic_DNA"/>
</dbReference>